<reference evidence="2 3" key="1">
    <citation type="submission" date="2016-04" db="EMBL/GenBank/DDBJ databases">
        <title>Genome analyses suggest a sexual origin of heterokaryosis in a supposedly ancient asexual fungus.</title>
        <authorList>
            <person name="Ropars J."/>
            <person name="Sedzielewska K."/>
            <person name="Noel J."/>
            <person name="Charron P."/>
            <person name="Farinelli L."/>
            <person name="Marton T."/>
            <person name="Kruger M."/>
            <person name="Pelin A."/>
            <person name="Brachmann A."/>
            <person name="Corradi N."/>
        </authorList>
    </citation>
    <scope>NUCLEOTIDE SEQUENCE [LARGE SCALE GENOMIC DNA]</scope>
    <source>
        <strain evidence="2 3">A5</strain>
    </source>
</reference>
<feature type="compositionally biased region" description="Polar residues" evidence="1">
    <location>
        <begin position="81"/>
        <end position="98"/>
    </location>
</feature>
<dbReference type="Proteomes" id="UP000232722">
    <property type="component" value="Unassembled WGS sequence"/>
</dbReference>
<feature type="region of interest" description="Disordered" evidence="1">
    <location>
        <begin position="189"/>
        <end position="299"/>
    </location>
</feature>
<evidence type="ECO:0000256" key="1">
    <source>
        <dbReference type="SAM" id="MobiDB-lite"/>
    </source>
</evidence>
<protein>
    <submittedName>
        <fullName evidence="2">Uncharacterized protein</fullName>
    </submittedName>
</protein>
<evidence type="ECO:0000313" key="2">
    <source>
        <dbReference type="EMBL" id="PKC04561.1"/>
    </source>
</evidence>
<dbReference type="VEuPathDB" id="FungiDB:RhiirA1_534304"/>
<dbReference type="OrthoDB" id="2393185at2759"/>
<sequence length="367" mass="42888">MSTRKKAIPVNQMTSIQDLQFQLKLINKKNQELREQLKKHDQGVMEESNQNLLRRSSVSSSASTSSIESRTSLNQPKPEVTSIQASSQLESRTSTVAKPQGSTAKNICKVLNLQKSDYQGYRGDLRDLIKAGSLELDKKWKDQDMKRILNLIKLFKQKNPNFPNCANDWAIKEMARGIINNKREYFRDKKNQVEAEKNNSEKQKEQDNEVQEEQDNEVQEEQDNEVHEEPDNEVLTNTNIIEEHSQYKENQEPFGDNSNQASNKKKGKKKLKRAIGSNLKDDHANKKQKNDQRRSRRLATSHWIQKCPEIPTEFQEYCIRCWRRGHSSKECKYKGKPPVPPWMNDQEYQLFLEKRLKNESQQNPQED</sequence>
<name>A0A2N0PCJ8_9GLOM</name>
<dbReference type="VEuPathDB" id="FungiDB:RhiirFUN_012794"/>
<gene>
    <name evidence="2" type="ORF">RhiirA5_401388</name>
</gene>
<feature type="region of interest" description="Disordered" evidence="1">
    <location>
        <begin position="39"/>
        <end position="98"/>
    </location>
</feature>
<feature type="compositionally biased region" description="Basic residues" evidence="1">
    <location>
        <begin position="263"/>
        <end position="273"/>
    </location>
</feature>
<proteinExistence type="predicted"/>
<comment type="caution">
    <text evidence="2">The sequence shown here is derived from an EMBL/GenBank/DDBJ whole genome shotgun (WGS) entry which is preliminary data.</text>
</comment>
<dbReference type="VEuPathDB" id="FungiDB:FUN_000253"/>
<feature type="compositionally biased region" description="Acidic residues" evidence="1">
    <location>
        <begin position="208"/>
        <end position="223"/>
    </location>
</feature>
<dbReference type="EMBL" id="LLXJ01000987">
    <property type="protein sequence ID" value="PKC04561.1"/>
    <property type="molecule type" value="Genomic_DNA"/>
</dbReference>
<feature type="compositionally biased region" description="Basic and acidic residues" evidence="1">
    <location>
        <begin position="241"/>
        <end position="251"/>
    </location>
</feature>
<feature type="compositionally biased region" description="Low complexity" evidence="1">
    <location>
        <begin position="48"/>
        <end position="74"/>
    </location>
</feature>
<reference evidence="2 3" key="2">
    <citation type="submission" date="2017-09" db="EMBL/GenBank/DDBJ databases">
        <title>Extensive intraspecific genome diversity in a model arbuscular mycorrhizal fungus.</title>
        <authorList>
            <person name="Chen E.C."/>
            <person name="Morin E."/>
            <person name="Beaudet D."/>
            <person name="Noel J."/>
            <person name="Ndikumana S."/>
            <person name="Charron P."/>
            <person name="St-Onge C."/>
            <person name="Giorgi J."/>
            <person name="Grigoriev I.V."/>
            <person name="Roux C."/>
            <person name="Martin F.M."/>
            <person name="Corradi N."/>
        </authorList>
    </citation>
    <scope>NUCLEOTIDE SEQUENCE [LARGE SCALE GENOMIC DNA]</scope>
    <source>
        <strain evidence="2 3">A5</strain>
    </source>
</reference>
<evidence type="ECO:0000313" key="3">
    <source>
        <dbReference type="Proteomes" id="UP000232722"/>
    </source>
</evidence>
<accession>A0A2N0PCJ8</accession>
<feature type="compositionally biased region" description="Basic and acidic residues" evidence="1">
    <location>
        <begin position="189"/>
        <end position="207"/>
    </location>
</feature>
<dbReference type="AlphaFoldDB" id="A0A2N0PCJ8"/>
<organism evidence="2 3">
    <name type="scientific">Rhizophagus irregularis</name>
    <dbReference type="NCBI Taxonomy" id="588596"/>
    <lineage>
        <taxon>Eukaryota</taxon>
        <taxon>Fungi</taxon>
        <taxon>Fungi incertae sedis</taxon>
        <taxon>Mucoromycota</taxon>
        <taxon>Glomeromycotina</taxon>
        <taxon>Glomeromycetes</taxon>
        <taxon>Glomerales</taxon>
        <taxon>Glomeraceae</taxon>
        <taxon>Rhizophagus</taxon>
    </lineage>
</organism>
<feature type="compositionally biased region" description="Basic and acidic residues" evidence="1">
    <location>
        <begin position="279"/>
        <end position="293"/>
    </location>
</feature>